<comment type="similarity">
    <text evidence="16">Belongs to the TRAFAC class TrmE-Era-EngA-EngB-Septin-like GTPase superfamily. FeoB GTPase (TC 9.A.8) family.</text>
</comment>
<feature type="transmembrane region" description="Helical" evidence="16">
    <location>
        <begin position="735"/>
        <end position="755"/>
    </location>
</feature>
<dbReference type="InterPro" id="IPR030389">
    <property type="entry name" value="G_FEOB_dom"/>
</dbReference>
<evidence type="ECO:0000256" key="5">
    <source>
        <dbReference type="ARBA" id="ARBA00022519"/>
    </source>
</evidence>
<feature type="transmembrane region" description="Helical" evidence="16">
    <location>
        <begin position="280"/>
        <end position="302"/>
    </location>
</feature>
<dbReference type="InterPro" id="IPR050860">
    <property type="entry name" value="FeoB_GTPase"/>
</dbReference>
<reference evidence="18 19" key="1">
    <citation type="journal article" date="2013" name="BMC Microbiol.">
        <title>Identification of the type II cytochrome c maturation pathway in anammox bacteria by comparative genomics.</title>
        <authorList>
            <person name="Ferousi C."/>
            <person name="Speth D.R."/>
            <person name="Reimann J."/>
            <person name="Op den Camp H.J."/>
            <person name="Allen J.W."/>
            <person name="Keltjens J.T."/>
            <person name="Jetten M.S."/>
        </authorList>
    </citation>
    <scope>NUCLEOTIDE SEQUENCE [LARGE SCALE GENOMIC DNA]</scope>
    <source>
        <strain evidence="18">RU1</strain>
    </source>
</reference>
<feature type="transmembrane region" description="Helical" evidence="16">
    <location>
        <begin position="314"/>
        <end position="342"/>
    </location>
</feature>
<dbReference type="AlphaFoldDB" id="A0A0M2V0M4"/>
<protein>
    <recommendedName>
        <fullName evidence="13 16">Ferrous iron transport protein B</fullName>
    </recommendedName>
</protein>
<dbReference type="PRINTS" id="PR00326">
    <property type="entry name" value="GTP1OBG"/>
</dbReference>
<feature type="binding site" evidence="15">
    <location>
        <position position="21"/>
    </location>
    <ligand>
        <name>Mg(2+)</name>
        <dbReference type="ChEBI" id="CHEBI:18420"/>
        <label>2</label>
    </ligand>
</feature>
<evidence type="ECO:0000256" key="2">
    <source>
        <dbReference type="ARBA" id="ARBA00022448"/>
    </source>
</evidence>
<feature type="binding site" evidence="14">
    <location>
        <begin position="35"/>
        <end position="39"/>
    </location>
    <ligand>
        <name>GTP</name>
        <dbReference type="ChEBI" id="CHEBI:37565"/>
        <label>2</label>
    </ligand>
</feature>
<dbReference type="InterPro" id="IPR006073">
    <property type="entry name" value="GTP-bd"/>
</dbReference>
<evidence type="ECO:0000256" key="15">
    <source>
        <dbReference type="PIRSR" id="PIRSR603373-2"/>
    </source>
</evidence>
<evidence type="ECO:0000256" key="10">
    <source>
        <dbReference type="ARBA" id="ARBA00023065"/>
    </source>
</evidence>
<organism evidence="18 19">
    <name type="scientific">Candidatus Brocadia fulgida</name>
    <dbReference type="NCBI Taxonomy" id="380242"/>
    <lineage>
        <taxon>Bacteria</taxon>
        <taxon>Pseudomonadati</taxon>
        <taxon>Planctomycetota</taxon>
        <taxon>Candidatus Brocadiia</taxon>
        <taxon>Candidatus Brocadiales</taxon>
        <taxon>Candidatus Brocadiaceae</taxon>
        <taxon>Candidatus Brocadia</taxon>
    </lineage>
</organism>
<dbReference type="Pfam" id="PF07670">
    <property type="entry name" value="Gate"/>
    <property type="match status" value="2"/>
</dbReference>
<dbReference type="FunFam" id="3.40.50.300:FF:000426">
    <property type="entry name" value="Ferrous iron transport protein B"/>
    <property type="match status" value="1"/>
</dbReference>
<dbReference type="GO" id="GO:0005886">
    <property type="term" value="C:plasma membrane"/>
    <property type="evidence" value="ECO:0007669"/>
    <property type="project" value="UniProtKB-SubCell"/>
</dbReference>
<keyword evidence="6 16" id="KW-0812">Transmembrane</keyword>
<evidence type="ECO:0000259" key="17">
    <source>
        <dbReference type="PROSITE" id="PS51711"/>
    </source>
</evidence>
<feature type="transmembrane region" description="Helical" evidence="16">
    <location>
        <begin position="458"/>
        <end position="475"/>
    </location>
</feature>
<dbReference type="Pfam" id="PF17910">
    <property type="entry name" value="FeoB_Cyto"/>
    <property type="match status" value="1"/>
</dbReference>
<evidence type="ECO:0000256" key="8">
    <source>
        <dbReference type="ARBA" id="ARBA00022989"/>
    </source>
</evidence>
<feature type="binding site" evidence="14">
    <location>
        <begin position="56"/>
        <end position="59"/>
    </location>
    <ligand>
        <name>GTP</name>
        <dbReference type="ChEBI" id="CHEBI:37565"/>
        <label>3</label>
    </ligand>
</feature>
<keyword evidence="15" id="KW-0479">Metal-binding</keyword>
<dbReference type="Pfam" id="PF07664">
    <property type="entry name" value="FeoB_C"/>
    <property type="match status" value="1"/>
</dbReference>
<evidence type="ECO:0000256" key="12">
    <source>
        <dbReference type="ARBA" id="ARBA00023136"/>
    </source>
</evidence>
<dbReference type="NCBIfam" id="TIGR00437">
    <property type="entry name" value="feoB"/>
    <property type="match status" value="1"/>
</dbReference>
<feature type="transmembrane region" description="Helical" evidence="16">
    <location>
        <begin position="396"/>
        <end position="413"/>
    </location>
</feature>
<feature type="binding site" evidence="14">
    <location>
        <begin position="116"/>
        <end position="119"/>
    </location>
    <ligand>
        <name>GTP</name>
        <dbReference type="ChEBI" id="CHEBI:37565"/>
        <label>4</label>
    </ligand>
</feature>
<keyword evidence="4 16" id="KW-0410">Iron transport</keyword>
<dbReference type="NCBIfam" id="NF007105">
    <property type="entry name" value="PRK09554.1"/>
    <property type="match status" value="1"/>
</dbReference>
<proteinExistence type="inferred from homology"/>
<keyword evidence="3" id="KW-1003">Cell membrane</keyword>
<dbReference type="InterPro" id="IPR003373">
    <property type="entry name" value="Fe2_transport_prot-B"/>
</dbReference>
<keyword evidence="7 14" id="KW-0547">Nucleotide-binding</keyword>
<keyword evidence="5" id="KW-0997">Cell inner membrane</keyword>
<evidence type="ECO:0000256" key="3">
    <source>
        <dbReference type="ARBA" id="ARBA00022475"/>
    </source>
</evidence>
<comment type="function">
    <text evidence="16">Probable transporter of a GTP-driven Fe(2+) uptake system.</text>
</comment>
<dbReference type="Pfam" id="PF02421">
    <property type="entry name" value="FeoB_N"/>
    <property type="match status" value="1"/>
</dbReference>
<sequence>MTDFIIGVAGNPNCGKTTMFNVLTGSAQRVGNWPGVTVDRKVGYYKHEDRQIQLVDLPGIYSLSAASVDEMVARDYILSGEPHLILNIVDASNLERNLYLTTQLLEMKVPMLIILNMMDIAKSRNIKIDISGLAKQLGSPVIPIVASKKEGVKELMSAINKAAEEIPVSETQVVYPVEIQEAVNELVPIVEKAVQGKKVAPHWVAVKLLEGDAIALNMIGGIADDILEHHVKKIEAKLGEEPDIVIADSRYGFINWLTKGIVSKPTKLTRTVSDKIDRIVLNRVLGIPIFLVAMYFMFMWTINIGGAFIDFFDIFFGTIFVDGFGVLLGSIGTPEWLTVILANGIGGGIQTISTFIPPIGFMFMVLACLEDSGYMARAAFVMDRFMRFIGLPGKSFVPLLVGFGCNVPAIMATRTLEHQRDRTLNIMMNPFMSCGARLPVYALFAAAFFPVGGQNLVFGLYLLGIGFAVITGLVLKNTLLKGELSSFIMELPPYHRPTARGVLLLSWDRLKAFMLRASRVLIPVIIVLSFLNSMGTDGTIGNEDTDKSVLASIGKTITPAFTPMGLNEENWPATVGIFTGIFAKEAVVGTLDSIYFQAAEEGAVEEVFDFWGGILDAFATIPANLADVAGTILDPLGMSVGEIETVEHAAEEQEVTVGTLAAMTSLFSGKIGAFAYLIFILLYFPCVAAMAAVYRETNIKWTIFVGAWTTGLAYLASTFFYQVATFHQHPTFSKVWIGCEVAAFAVALFVMWCFGRGVRKARPVMVAATVQ</sequence>
<comment type="caution">
    <text evidence="18">The sequence shown here is derived from an EMBL/GenBank/DDBJ whole genome shotgun (WGS) entry which is preliminary data.</text>
</comment>
<evidence type="ECO:0000256" key="7">
    <source>
        <dbReference type="ARBA" id="ARBA00022741"/>
    </source>
</evidence>
<evidence type="ECO:0000313" key="18">
    <source>
        <dbReference type="EMBL" id="KKO20264.1"/>
    </source>
</evidence>
<feature type="domain" description="FeoB-type G" evidence="17">
    <location>
        <begin position="3"/>
        <end position="165"/>
    </location>
</feature>
<gene>
    <name evidence="18" type="primary">feoB</name>
    <name evidence="18" type="ORF">BROFUL_01009</name>
</gene>
<dbReference type="Gene3D" id="1.10.287.1770">
    <property type="match status" value="1"/>
</dbReference>
<evidence type="ECO:0000256" key="6">
    <source>
        <dbReference type="ARBA" id="ARBA00022692"/>
    </source>
</evidence>
<feature type="transmembrane region" description="Helical" evidence="16">
    <location>
        <begin position="513"/>
        <end position="531"/>
    </location>
</feature>
<feature type="transmembrane region" description="Helical" evidence="16">
    <location>
        <begin position="701"/>
        <end position="723"/>
    </location>
</feature>
<dbReference type="InterPro" id="IPR005225">
    <property type="entry name" value="Small_GTP-bd"/>
</dbReference>
<dbReference type="GO" id="GO:0046872">
    <property type="term" value="F:metal ion binding"/>
    <property type="evidence" value="ECO:0007669"/>
    <property type="project" value="UniProtKB-KW"/>
</dbReference>
<dbReference type="CDD" id="cd01879">
    <property type="entry name" value="FeoB"/>
    <property type="match status" value="1"/>
</dbReference>
<dbReference type="PATRIC" id="fig|380242.3.peg.1266"/>
<evidence type="ECO:0000313" key="19">
    <source>
        <dbReference type="Proteomes" id="UP000034954"/>
    </source>
</evidence>
<dbReference type="PANTHER" id="PTHR43185:SF1">
    <property type="entry name" value="FE(2+) TRANSPORTER FEOB"/>
    <property type="match status" value="1"/>
</dbReference>
<keyword evidence="15" id="KW-0460">Magnesium</keyword>
<evidence type="ECO:0000256" key="13">
    <source>
        <dbReference type="NCBIfam" id="TIGR00437"/>
    </source>
</evidence>
<evidence type="ECO:0000256" key="14">
    <source>
        <dbReference type="PIRSR" id="PIRSR603373-1"/>
    </source>
</evidence>
<dbReference type="PANTHER" id="PTHR43185">
    <property type="entry name" value="FERROUS IRON TRANSPORT PROTEIN B"/>
    <property type="match status" value="1"/>
</dbReference>
<keyword evidence="2 16" id="KW-0813">Transport</keyword>
<dbReference type="InterPro" id="IPR011642">
    <property type="entry name" value="Gate_dom"/>
</dbReference>
<name>A0A0M2V0M4_9BACT</name>
<keyword evidence="10" id="KW-0406">Ion transport</keyword>
<evidence type="ECO:0000256" key="1">
    <source>
        <dbReference type="ARBA" id="ARBA00004429"/>
    </source>
</evidence>
<evidence type="ECO:0000256" key="16">
    <source>
        <dbReference type="RuleBase" id="RU362098"/>
    </source>
</evidence>
<feature type="transmembrane region" description="Helical" evidence="16">
    <location>
        <begin position="673"/>
        <end position="694"/>
    </location>
</feature>
<feature type="binding site" evidence="14">
    <location>
        <begin position="10"/>
        <end position="17"/>
    </location>
    <ligand>
        <name>GTP</name>
        <dbReference type="ChEBI" id="CHEBI:37565"/>
        <label>1</label>
    </ligand>
</feature>
<keyword evidence="19" id="KW-1185">Reference proteome</keyword>
<keyword evidence="12 16" id="KW-0472">Membrane</keyword>
<dbReference type="SUPFAM" id="SSF52540">
    <property type="entry name" value="P-loop containing nucleoside triphosphate hydrolases"/>
    <property type="match status" value="1"/>
</dbReference>
<dbReference type="InterPro" id="IPR011640">
    <property type="entry name" value="Fe2_transport_prot_B_C"/>
</dbReference>
<dbReference type="GO" id="GO:0015093">
    <property type="term" value="F:ferrous iron transmembrane transporter activity"/>
    <property type="evidence" value="ECO:0007669"/>
    <property type="project" value="UniProtKB-UniRule"/>
</dbReference>
<feature type="transmembrane region" description="Helical" evidence="16">
    <location>
        <begin position="434"/>
        <end position="452"/>
    </location>
</feature>
<dbReference type="InterPro" id="IPR027417">
    <property type="entry name" value="P-loop_NTPase"/>
</dbReference>
<dbReference type="Proteomes" id="UP000034954">
    <property type="component" value="Unassembled WGS sequence"/>
</dbReference>
<accession>A0A0M2V0M4</accession>
<dbReference type="GO" id="GO:0005525">
    <property type="term" value="F:GTP binding"/>
    <property type="evidence" value="ECO:0007669"/>
    <property type="project" value="UniProtKB-KW"/>
</dbReference>
<dbReference type="Gene3D" id="3.40.50.300">
    <property type="entry name" value="P-loop containing nucleotide triphosphate hydrolases"/>
    <property type="match status" value="1"/>
</dbReference>
<feature type="binding site" evidence="15">
    <location>
        <position position="25"/>
    </location>
    <ligand>
        <name>Mg(2+)</name>
        <dbReference type="ChEBI" id="CHEBI:18420"/>
        <label>2</label>
    </ligand>
</feature>
<dbReference type="PROSITE" id="PS51711">
    <property type="entry name" value="G_FEOB"/>
    <property type="match status" value="1"/>
</dbReference>
<feature type="binding site" evidence="15">
    <location>
        <position position="24"/>
    </location>
    <ligand>
        <name>Mg(2+)</name>
        <dbReference type="ChEBI" id="CHEBI:18420"/>
        <label>2</label>
    </ligand>
</feature>
<keyword evidence="11 14" id="KW-0342">GTP-binding</keyword>
<evidence type="ECO:0000256" key="9">
    <source>
        <dbReference type="ARBA" id="ARBA00023004"/>
    </source>
</evidence>
<feature type="transmembrane region" description="Helical" evidence="16">
    <location>
        <begin position="354"/>
        <end position="376"/>
    </location>
</feature>
<keyword evidence="9 16" id="KW-0408">Iron</keyword>
<evidence type="ECO:0000256" key="11">
    <source>
        <dbReference type="ARBA" id="ARBA00023134"/>
    </source>
</evidence>
<dbReference type="NCBIfam" id="TIGR00231">
    <property type="entry name" value="small_GTP"/>
    <property type="match status" value="1"/>
</dbReference>
<dbReference type="EMBL" id="LAQJ01000119">
    <property type="protein sequence ID" value="KKO20264.1"/>
    <property type="molecule type" value="Genomic_DNA"/>
</dbReference>
<dbReference type="InterPro" id="IPR041069">
    <property type="entry name" value="FeoB_Cyto"/>
</dbReference>
<comment type="subcellular location">
    <subcellularLocation>
        <location evidence="1 16">Cell inner membrane</location>
        <topology evidence="1 16">Multi-pass membrane protein</topology>
    </subcellularLocation>
</comment>
<evidence type="ECO:0000256" key="4">
    <source>
        <dbReference type="ARBA" id="ARBA00022496"/>
    </source>
</evidence>
<keyword evidence="8 16" id="KW-1133">Transmembrane helix</keyword>